<dbReference type="InterPro" id="IPR029063">
    <property type="entry name" value="SAM-dependent_MTases_sf"/>
</dbReference>
<keyword evidence="6" id="KW-1185">Reference proteome</keyword>
<evidence type="ECO:0000256" key="1">
    <source>
        <dbReference type="ARBA" id="ARBA00022603"/>
    </source>
</evidence>
<dbReference type="CDD" id="cd02440">
    <property type="entry name" value="AdoMet_MTases"/>
    <property type="match status" value="1"/>
</dbReference>
<dbReference type="Proteomes" id="UP001596524">
    <property type="component" value="Unassembled WGS sequence"/>
</dbReference>
<dbReference type="GO" id="GO:0008168">
    <property type="term" value="F:methyltransferase activity"/>
    <property type="evidence" value="ECO:0007669"/>
    <property type="project" value="UniProtKB-KW"/>
</dbReference>
<evidence type="ECO:0000313" key="6">
    <source>
        <dbReference type="Proteomes" id="UP001596524"/>
    </source>
</evidence>
<keyword evidence="1 5" id="KW-0489">Methyltransferase</keyword>
<comment type="caution">
    <text evidence="5">The sequence shown here is derived from an EMBL/GenBank/DDBJ whole genome shotgun (WGS) entry which is preliminary data.</text>
</comment>
<dbReference type="PANTHER" id="PTHR43464:SF19">
    <property type="entry name" value="UBIQUINONE BIOSYNTHESIS O-METHYLTRANSFERASE, MITOCHONDRIAL"/>
    <property type="match status" value="1"/>
</dbReference>
<organism evidence="5 6">
    <name type="scientific">Nocardioides astragali</name>
    <dbReference type="NCBI Taxonomy" id="1776736"/>
    <lineage>
        <taxon>Bacteria</taxon>
        <taxon>Bacillati</taxon>
        <taxon>Actinomycetota</taxon>
        <taxon>Actinomycetes</taxon>
        <taxon>Propionibacteriales</taxon>
        <taxon>Nocardioidaceae</taxon>
        <taxon>Nocardioides</taxon>
    </lineage>
</organism>
<dbReference type="SUPFAM" id="SSF53335">
    <property type="entry name" value="S-adenosyl-L-methionine-dependent methyltransferases"/>
    <property type="match status" value="1"/>
</dbReference>
<proteinExistence type="predicted"/>
<gene>
    <name evidence="5" type="ORF">ACFQO6_13990</name>
</gene>
<dbReference type="Gene3D" id="3.40.50.150">
    <property type="entry name" value="Vaccinia Virus protein VP39"/>
    <property type="match status" value="1"/>
</dbReference>
<evidence type="ECO:0000256" key="4">
    <source>
        <dbReference type="SAM" id="Coils"/>
    </source>
</evidence>
<protein>
    <submittedName>
        <fullName evidence="5">Methyltransferase domain-containing protein</fullName>
    </submittedName>
</protein>
<dbReference type="GO" id="GO:0032259">
    <property type="term" value="P:methylation"/>
    <property type="evidence" value="ECO:0007669"/>
    <property type="project" value="UniProtKB-KW"/>
</dbReference>
<dbReference type="RefSeq" id="WP_255890969.1">
    <property type="nucleotide sequence ID" value="NZ_JAFMZM010000004.1"/>
</dbReference>
<sequence>MSEGTPSEDYSGTYYDDAHLGGYDNYSWDNEEWRTFFLSLADRVVGIVNPRSVLDVGCARGLFVQALAAKGLQASGIDISEHAIASAHVDVRDRLRVASATEPFEGHYDLVACIEVLEHMGPVDAQRAIDNIAAATDLVLFSSSPTDHDEPTHINTRPAEQWAAWFAERGFFRRTDVDLSFLSPWAVLFERRELTLHTLAHRYEQQLAAVNTELMEKRQALLESHRRISSLNQQLESGVSKKMAEQAAQVEHWQAEVLAARHQLLTTRDHVIGTEAQVARLTGDEQRLRRELAQARKQLVNVRGRLKETRGRVERLTRKNRQLAAEIEAVRLRPSFARRAARKLLGGPR</sequence>
<evidence type="ECO:0000256" key="3">
    <source>
        <dbReference type="ARBA" id="ARBA00022691"/>
    </source>
</evidence>
<reference evidence="6" key="1">
    <citation type="journal article" date="2019" name="Int. J. Syst. Evol. Microbiol.">
        <title>The Global Catalogue of Microorganisms (GCM) 10K type strain sequencing project: providing services to taxonomists for standard genome sequencing and annotation.</title>
        <authorList>
            <consortium name="The Broad Institute Genomics Platform"/>
            <consortium name="The Broad Institute Genome Sequencing Center for Infectious Disease"/>
            <person name="Wu L."/>
            <person name="Ma J."/>
        </authorList>
    </citation>
    <scope>NUCLEOTIDE SEQUENCE [LARGE SCALE GENOMIC DNA]</scope>
    <source>
        <strain evidence="6">FCH27</strain>
    </source>
</reference>
<dbReference type="EMBL" id="JBHTCH010000017">
    <property type="protein sequence ID" value="MFC7361381.1"/>
    <property type="molecule type" value="Genomic_DNA"/>
</dbReference>
<keyword evidence="2" id="KW-0808">Transferase</keyword>
<dbReference type="Pfam" id="PF13489">
    <property type="entry name" value="Methyltransf_23"/>
    <property type="match status" value="1"/>
</dbReference>
<feature type="coiled-coil region" evidence="4">
    <location>
        <begin position="278"/>
        <end position="333"/>
    </location>
</feature>
<name>A0ABW2N241_9ACTN</name>
<keyword evidence="4" id="KW-0175">Coiled coil</keyword>
<dbReference type="PANTHER" id="PTHR43464">
    <property type="entry name" value="METHYLTRANSFERASE"/>
    <property type="match status" value="1"/>
</dbReference>
<evidence type="ECO:0000256" key="2">
    <source>
        <dbReference type="ARBA" id="ARBA00022679"/>
    </source>
</evidence>
<accession>A0ABW2N241</accession>
<keyword evidence="3" id="KW-0949">S-adenosyl-L-methionine</keyword>
<evidence type="ECO:0000313" key="5">
    <source>
        <dbReference type="EMBL" id="MFC7361381.1"/>
    </source>
</evidence>